<dbReference type="FunFam" id="3.40.50.300:FF:000604">
    <property type="entry name" value="ABC transporter B family member 28"/>
    <property type="match status" value="1"/>
</dbReference>
<dbReference type="PROSITE" id="PS50929">
    <property type="entry name" value="ABC_TM1F"/>
    <property type="match status" value="2"/>
</dbReference>
<feature type="transmembrane region" description="Helical" evidence="10">
    <location>
        <begin position="339"/>
        <end position="355"/>
    </location>
</feature>
<evidence type="ECO:0000259" key="11">
    <source>
        <dbReference type="PROSITE" id="PS50893"/>
    </source>
</evidence>
<proteinExistence type="predicted"/>
<dbReference type="SUPFAM" id="SSF90123">
    <property type="entry name" value="ABC transporter transmembrane region"/>
    <property type="match status" value="2"/>
</dbReference>
<dbReference type="PROSITE" id="PS50893">
    <property type="entry name" value="ABC_TRANSPORTER_2"/>
    <property type="match status" value="2"/>
</dbReference>
<reference evidence="13 14" key="1">
    <citation type="submission" date="2023-08" db="EMBL/GenBank/DDBJ databases">
        <authorList>
            <person name="Palmer J.M."/>
        </authorList>
    </citation>
    <scope>NUCLEOTIDE SEQUENCE [LARGE SCALE GENOMIC DNA]</scope>
    <source>
        <strain evidence="13 14">TWF481</strain>
    </source>
</reference>
<protein>
    <submittedName>
        <fullName evidence="13">Uncharacterized protein</fullName>
    </submittedName>
</protein>
<dbReference type="Gene3D" id="3.40.50.300">
    <property type="entry name" value="P-loop containing nucleotide triphosphate hydrolases"/>
    <property type="match status" value="2"/>
</dbReference>
<evidence type="ECO:0000256" key="6">
    <source>
        <dbReference type="ARBA" id="ARBA00022840"/>
    </source>
</evidence>
<evidence type="ECO:0000313" key="13">
    <source>
        <dbReference type="EMBL" id="KAK6512431.1"/>
    </source>
</evidence>
<dbReference type="EMBL" id="JAVHJL010000001">
    <property type="protein sequence ID" value="KAK6512431.1"/>
    <property type="molecule type" value="Genomic_DNA"/>
</dbReference>
<dbReference type="SUPFAM" id="SSF52540">
    <property type="entry name" value="P-loop containing nucleoside triphosphate hydrolases"/>
    <property type="match status" value="2"/>
</dbReference>
<dbReference type="CDD" id="cd18577">
    <property type="entry name" value="ABC_6TM_Pgp_ABCB1_D1_like"/>
    <property type="match status" value="1"/>
</dbReference>
<evidence type="ECO:0000256" key="7">
    <source>
        <dbReference type="ARBA" id="ARBA00022989"/>
    </source>
</evidence>
<dbReference type="InterPro" id="IPR011527">
    <property type="entry name" value="ABC1_TM_dom"/>
</dbReference>
<keyword evidence="4 10" id="KW-0812">Transmembrane</keyword>
<comment type="subcellular location">
    <subcellularLocation>
        <location evidence="1">Cell membrane</location>
        <topology evidence="1">Multi-pass membrane protein</topology>
    </subcellularLocation>
</comment>
<dbReference type="PANTHER" id="PTHR43394">
    <property type="entry name" value="ATP-DEPENDENT PERMEASE MDL1, MITOCHONDRIAL"/>
    <property type="match status" value="1"/>
</dbReference>
<dbReference type="Pfam" id="PF00664">
    <property type="entry name" value="ABC_membrane"/>
    <property type="match status" value="2"/>
</dbReference>
<feature type="transmembrane region" description="Helical" evidence="10">
    <location>
        <begin position="100"/>
        <end position="124"/>
    </location>
</feature>
<evidence type="ECO:0000256" key="4">
    <source>
        <dbReference type="ARBA" id="ARBA00022692"/>
    </source>
</evidence>
<feature type="domain" description="ABC transmembrane type-1" evidence="12">
    <location>
        <begin position="104"/>
        <end position="398"/>
    </location>
</feature>
<feature type="transmembrane region" description="Helical" evidence="10">
    <location>
        <begin position="229"/>
        <end position="247"/>
    </location>
</feature>
<feature type="transmembrane region" description="Helical" evidence="10">
    <location>
        <begin position="1040"/>
        <end position="1064"/>
    </location>
</feature>
<dbReference type="Gene3D" id="1.20.1560.10">
    <property type="entry name" value="ABC transporter type 1, transmembrane domain"/>
    <property type="match status" value="2"/>
</dbReference>
<feature type="transmembrane region" description="Helical" evidence="10">
    <location>
        <begin position="962"/>
        <end position="980"/>
    </location>
</feature>
<feature type="transmembrane region" description="Helical" evidence="10">
    <location>
        <begin position="816"/>
        <end position="839"/>
    </location>
</feature>
<organism evidence="13 14">
    <name type="scientific">Arthrobotrys musiformis</name>
    <dbReference type="NCBI Taxonomy" id="47236"/>
    <lineage>
        <taxon>Eukaryota</taxon>
        <taxon>Fungi</taxon>
        <taxon>Dikarya</taxon>
        <taxon>Ascomycota</taxon>
        <taxon>Pezizomycotina</taxon>
        <taxon>Orbiliomycetes</taxon>
        <taxon>Orbiliales</taxon>
        <taxon>Orbiliaceae</taxon>
        <taxon>Arthrobotrys</taxon>
    </lineage>
</organism>
<feature type="transmembrane region" description="Helical" evidence="10">
    <location>
        <begin position="154"/>
        <end position="176"/>
    </location>
</feature>
<dbReference type="InterPro" id="IPR027417">
    <property type="entry name" value="P-loop_NTPase"/>
</dbReference>
<feature type="domain" description="ABC transporter" evidence="11">
    <location>
        <begin position="1138"/>
        <end position="1397"/>
    </location>
</feature>
<feature type="region of interest" description="Disordered" evidence="9">
    <location>
        <begin position="761"/>
        <end position="786"/>
    </location>
</feature>
<dbReference type="InterPro" id="IPR039421">
    <property type="entry name" value="Type_1_exporter"/>
</dbReference>
<feature type="transmembrane region" description="Helical" evidence="10">
    <location>
        <begin position="253"/>
        <end position="271"/>
    </location>
</feature>
<dbReference type="GO" id="GO:0016887">
    <property type="term" value="F:ATP hydrolysis activity"/>
    <property type="evidence" value="ECO:0007669"/>
    <property type="project" value="InterPro"/>
</dbReference>
<keyword evidence="5" id="KW-0547">Nucleotide-binding</keyword>
<dbReference type="GO" id="GO:0005524">
    <property type="term" value="F:ATP binding"/>
    <property type="evidence" value="ECO:0007669"/>
    <property type="project" value="UniProtKB-KW"/>
</dbReference>
<feature type="domain" description="ABC transmembrane type-1" evidence="12">
    <location>
        <begin position="819"/>
        <end position="1105"/>
    </location>
</feature>
<keyword evidence="8 10" id="KW-0472">Membrane</keyword>
<dbReference type="CDD" id="cd18578">
    <property type="entry name" value="ABC_6TM_Pgp_ABCB1_D2_like"/>
    <property type="match status" value="1"/>
</dbReference>
<evidence type="ECO:0000256" key="5">
    <source>
        <dbReference type="ARBA" id="ARBA00022741"/>
    </source>
</evidence>
<dbReference type="PANTHER" id="PTHR43394:SF1">
    <property type="entry name" value="ATP-BINDING CASSETTE SUB-FAMILY B MEMBER 10, MITOCHONDRIAL"/>
    <property type="match status" value="1"/>
</dbReference>
<dbReference type="Pfam" id="PF00005">
    <property type="entry name" value="ABC_tran"/>
    <property type="match status" value="2"/>
</dbReference>
<feature type="domain" description="ABC transporter" evidence="11">
    <location>
        <begin position="434"/>
        <end position="673"/>
    </location>
</feature>
<feature type="transmembrane region" description="Helical" evidence="10">
    <location>
        <begin position="859"/>
        <end position="882"/>
    </location>
</feature>
<dbReference type="InterPro" id="IPR003439">
    <property type="entry name" value="ABC_transporter-like_ATP-bd"/>
</dbReference>
<dbReference type="FunFam" id="3.40.50.300:FF:000854">
    <property type="entry name" value="Multidrug ABC transporter ATP-binding protein"/>
    <property type="match status" value="1"/>
</dbReference>
<dbReference type="InterPro" id="IPR003593">
    <property type="entry name" value="AAA+_ATPase"/>
</dbReference>
<dbReference type="Proteomes" id="UP001370758">
    <property type="component" value="Unassembled WGS sequence"/>
</dbReference>
<dbReference type="GO" id="GO:0005737">
    <property type="term" value="C:cytoplasm"/>
    <property type="evidence" value="ECO:0007669"/>
    <property type="project" value="UniProtKB-ARBA"/>
</dbReference>
<dbReference type="InterPro" id="IPR017871">
    <property type="entry name" value="ABC_transporter-like_CS"/>
</dbReference>
<evidence type="ECO:0000256" key="9">
    <source>
        <dbReference type="SAM" id="MobiDB-lite"/>
    </source>
</evidence>
<evidence type="ECO:0000256" key="3">
    <source>
        <dbReference type="ARBA" id="ARBA00022475"/>
    </source>
</evidence>
<evidence type="ECO:0000256" key="10">
    <source>
        <dbReference type="SAM" id="Phobius"/>
    </source>
</evidence>
<dbReference type="InterPro" id="IPR036640">
    <property type="entry name" value="ABC1_TM_sf"/>
</dbReference>
<dbReference type="PROSITE" id="PS00211">
    <property type="entry name" value="ABC_TRANSPORTER_1"/>
    <property type="match status" value="1"/>
</dbReference>
<evidence type="ECO:0000256" key="2">
    <source>
        <dbReference type="ARBA" id="ARBA00022448"/>
    </source>
</evidence>
<sequence length="1405" mass="156759">MSWPSSPTAISATSLFSYSYENELIEEANPLFTEEYEYGENDIELKPLLPSTNEHTLHCFPPAPTACPSYVYPEDQEEAREMRRYATWASYFGFTRRGHALCLVFGVTSAIVSSAVLPLSSILLGRVFAELALYGRGQLTTAALLPRISEWIKYYAFLAGGGWLAYGAFYCSWIWFGELQAESAREETYQALMAKELEWFDNTEHEILKVANRCHTQITEFQLAASQPLGLLLQAVITAVACLAIAFSFSWHLTLICLAGMPVAALAVAFFSNGMEHGICQQSLALGSAAQSISRAVKGIDTVKYFNGQEMEIGLYQAAVKAAGLAYNRVAKYAAFQNAILRFLTLMVFVQGFWYATTLVTRETSFEEYSRYMTAFWACLIAGQQIETIFPLVIVLEKGKYAVSNLRRLTMPDMEFDLTRRRAGISPKKCNGFIAFQDVRFHYPSRRDVASLNGLSMFVNAGETVFIVGKSGCGKSTLANLLLTVWKHNSGSILIDENPLEKLDRKWIHDNVTYVPQRPALFNESISRNIRFGKADTDDLTHKDLWRVCDDVFLSKVITGLPHGLRTKLTSGGTNLSGGQRQRVSLARARLRDTPIMILDEPTTGLDEATKVLVMNTLREWRKDKTTIIITNNLSDIRPNDWVYVMDAGRVVQVGERRTLEALYQGPFADLLKNVEIPYEESIPPESCYEESLIDYYMDDLEKENQCPNRTTLLPFVENSINAFRQSLAPRTHKSLNPSRAAFQNRRTTIATAVPTRSQSIKRKTSQCRKRPRRTRQSMEEIPPKPECKSTLMKGQQGLRHIFSTIGPHTDWSDKLGIAVGLLCCIVSAASTPAFSFALARLVHIFFTDISGTGTKAAFWALVITSIALLDSATSSMQLYLLENSAQHWIDSVRVRAYGLVMSQARSWFDVDKNKISRIAQDLEGNAEEMRNLLGRQLGFAVSALTILGIGVGWSFSQDVQLTAVGLVAIPILLLVLRVFSWVTERCEEQCNNEAEQLAIFLRDVLDNLVAVRTLSLKRYFDHKHHRLLRKNLNAGRKRAVCTGLTIGLSDTGLFLATALLFWYGARLIVTAGLSLEKALTVFSMILFSLSNSAATLRIIPQVSASKDYARRVLRLLELKSISHENQGSRKIDLDGSLIIRDVSFSYPSRKQSAVLKNINLQINPGEFVAIVGGSGSGKSTLLSLMERLYSPSSGEVIFSGYQSSDLDIGHLRRQIAIVPQHPYLFPASVRENILYGSNEHHKLSGSMDGDRSLQIQQIIHAANAAGLGEWIGGLKHGYDTLLNMGDESLSGGQLQKIAIARALVRDPRILILDQVTAGLDAVSSTTVLDSVWSLKNKGVSGGWRGWGTTVIMVTHKTDMMRMADRIVVLEEGRVVDEGHFTELITRSESFRRLLKRQEEENNFV</sequence>
<dbReference type="SMART" id="SM00382">
    <property type="entry name" value="AAA"/>
    <property type="match status" value="2"/>
</dbReference>
<keyword evidence="14" id="KW-1185">Reference proteome</keyword>
<gene>
    <name evidence="13" type="ORF">TWF481_001316</name>
</gene>
<feature type="compositionally biased region" description="Basic residues" evidence="9">
    <location>
        <begin position="761"/>
        <end position="776"/>
    </location>
</feature>
<accession>A0AAV9WWA6</accession>
<dbReference type="GO" id="GO:0005886">
    <property type="term" value="C:plasma membrane"/>
    <property type="evidence" value="ECO:0007669"/>
    <property type="project" value="UniProtKB-SubCell"/>
</dbReference>
<evidence type="ECO:0000256" key="8">
    <source>
        <dbReference type="ARBA" id="ARBA00023136"/>
    </source>
</evidence>
<keyword evidence="7 10" id="KW-1133">Transmembrane helix</keyword>
<evidence type="ECO:0000256" key="1">
    <source>
        <dbReference type="ARBA" id="ARBA00004651"/>
    </source>
</evidence>
<feature type="transmembrane region" description="Helical" evidence="10">
    <location>
        <begin position="938"/>
        <end position="956"/>
    </location>
</feature>
<feature type="compositionally biased region" description="Basic and acidic residues" evidence="9">
    <location>
        <begin position="777"/>
        <end position="786"/>
    </location>
</feature>
<feature type="transmembrane region" description="Helical" evidence="10">
    <location>
        <begin position="375"/>
        <end position="396"/>
    </location>
</feature>
<evidence type="ECO:0000259" key="12">
    <source>
        <dbReference type="PROSITE" id="PS50929"/>
    </source>
</evidence>
<name>A0AAV9WWA6_9PEZI</name>
<comment type="caution">
    <text evidence="13">The sequence shown here is derived from an EMBL/GenBank/DDBJ whole genome shotgun (WGS) entry which is preliminary data.</text>
</comment>
<keyword evidence="2" id="KW-0813">Transport</keyword>
<keyword evidence="3" id="KW-1003">Cell membrane</keyword>
<keyword evidence="6" id="KW-0067">ATP-binding</keyword>
<dbReference type="GO" id="GO:0015421">
    <property type="term" value="F:ABC-type oligopeptide transporter activity"/>
    <property type="evidence" value="ECO:0007669"/>
    <property type="project" value="TreeGrafter"/>
</dbReference>
<evidence type="ECO:0000313" key="14">
    <source>
        <dbReference type="Proteomes" id="UP001370758"/>
    </source>
</evidence>